<feature type="transmembrane region" description="Helical" evidence="1">
    <location>
        <begin position="43"/>
        <end position="63"/>
    </location>
</feature>
<sequence>MSRTRIRIKRKNHNSLDSSCGNSKVDLRNNQKVQQRSLSKKQLILVAFLLLAAALLGYFISLFKEDEFKKIVPENAVVFSLIDQSAFYGQISSFDSGGILSQLKDFLSENNLDLKKDIQPLFKDEAAFILLPSNSETAFPFVVILKKKKPLAGINNILETVRPSLGKNWNIFSQIYRQVEIKTLKPVISFSDNLPRLYIFVQIEGYLVVGNSQEAAKTIIDSIMNN</sequence>
<evidence type="ECO:0000313" key="2">
    <source>
        <dbReference type="EMBL" id="PIW74688.1"/>
    </source>
</evidence>
<gene>
    <name evidence="2" type="ORF">CO003_01310</name>
</gene>
<dbReference type="AlphaFoldDB" id="A0A2M7IDZ2"/>
<name>A0A2M7IDZ2_9BACT</name>
<keyword evidence="1" id="KW-0472">Membrane</keyword>
<proteinExistence type="predicted"/>
<comment type="caution">
    <text evidence="2">The sequence shown here is derived from an EMBL/GenBank/DDBJ whole genome shotgun (WGS) entry which is preliminary data.</text>
</comment>
<reference evidence="3" key="1">
    <citation type="submission" date="2017-09" db="EMBL/GenBank/DDBJ databases">
        <title>Depth-based differentiation of microbial function through sediment-hosted aquifers and enrichment of novel symbionts in the deep terrestrial subsurface.</title>
        <authorList>
            <person name="Probst A.J."/>
            <person name="Ladd B."/>
            <person name="Jarett J.K."/>
            <person name="Geller-Mcgrath D.E."/>
            <person name="Sieber C.M.K."/>
            <person name="Emerson J.B."/>
            <person name="Anantharaman K."/>
            <person name="Thomas B.C."/>
            <person name="Malmstrom R."/>
            <person name="Stieglmeier M."/>
            <person name="Klingl A."/>
            <person name="Woyke T."/>
            <person name="Ryan C.M."/>
            <person name="Banfield J.F."/>
        </authorList>
    </citation>
    <scope>NUCLEOTIDE SEQUENCE [LARGE SCALE GENOMIC DNA]</scope>
</reference>
<accession>A0A2M7IDZ2</accession>
<evidence type="ECO:0000256" key="1">
    <source>
        <dbReference type="SAM" id="Phobius"/>
    </source>
</evidence>
<keyword evidence="1" id="KW-1133">Transmembrane helix</keyword>
<protein>
    <submittedName>
        <fullName evidence="2">Uncharacterized protein</fullName>
    </submittedName>
</protein>
<dbReference type="EMBL" id="PFGW01000027">
    <property type="protein sequence ID" value="PIW74688.1"/>
    <property type="molecule type" value="Genomic_DNA"/>
</dbReference>
<keyword evidence="1" id="KW-0812">Transmembrane</keyword>
<dbReference type="Proteomes" id="UP000231673">
    <property type="component" value="Unassembled WGS sequence"/>
</dbReference>
<organism evidence="2 3">
    <name type="scientific">Candidatus Portnoybacteria bacterium CG_4_8_14_3_um_filter_44_15</name>
    <dbReference type="NCBI Taxonomy" id="1974803"/>
    <lineage>
        <taxon>Bacteria</taxon>
        <taxon>Candidatus Portnoyibacteriota</taxon>
    </lineage>
</organism>
<evidence type="ECO:0000313" key="3">
    <source>
        <dbReference type="Proteomes" id="UP000231673"/>
    </source>
</evidence>